<organism evidence="4 5">
    <name type="scientific">Lysobacter arseniciresistens ZS79</name>
    <dbReference type="NCBI Taxonomy" id="913325"/>
    <lineage>
        <taxon>Bacteria</taxon>
        <taxon>Pseudomonadati</taxon>
        <taxon>Pseudomonadota</taxon>
        <taxon>Gammaproteobacteria</taxon>
        <taxon>Lysobacterales</taxon>
        <taxon>Lysobacteraceae</taxon>
        <taxon>Novilysobacter</taxon>
    </lineage>
</organism>
<evidence type="ECO:0000259" key="3">
    <source>
        <dbReference type="Pfam" id="PF00326"/>
    </source>
</evidence>
<dbReference type="PANTHER" id="PTHR42776">
    <property type="entry name" value="SERINE PEPTIDASE S9 FAMILY MEMBER"/>
    <property type="match status" value="1"/>
</dbReference>
<keyword evidence="5" id="KW-1185">Reference proteome</keyword>
<feature type="domain" description="Peptidase S9 prolyl oligopeptidase catalytic" evidence="3">
    <location>
        <begin position="439"/>
        <end position="649"/>
    </location>
</feature>
<dbReference type="PANTHER" id="PTHR42776:SF27">
    <property type="entry name" value="DIPEPTIDYL PEPTIDASE FAMILY MEMBER 6"/>
    <property type="match status" value="1"/>
</dbReference>
<evidence type="ECO:0000313" key="5">
    <source>
        <dbReference type="Proteomes" id="UP000029989"/>
    </source>
</evidence>
<dbReference type="Proteomes" id="UP000029989">
    <property type="component" value="Unassembled WGS sequence"/>
</dbReference>
<dbReference type="AlphaFoldDB" id="A0A0A0F170"/>
<keyword evidence="1" id="KW-0378">Hydrolase</keyword>
<dbReference type="RefSeq" id="WP_036209145.1">
    <property type="nucleotide sequence ID" value="NZ_AVPT01000007.1"/>
</dbReference>
<evidence type="ECO:0000256" key="2">
    <source>
        <dbReference type="SAM" id="SignalP"/>
    </source>
</evidence>
<feature type="chain" id="PRO_5001962025" evidence="2">
    <location>
        <begin position="23"/>
        <end position="662"/>
    </location>
</feature>
<protein>
    <submittedName>
        <fullName evidence="4">Peptidase S9</fullName>
    </submittedName>
</protein>
<sequence length="662" mass="72424">MKKWIWGAALSAALLWMSPAQAVDIERYIKDDSFGTIKISPTGGYFAATVPMDDGSRTALVIMRRGDNAVTGTFVLERNTHVENFWWVNDERVLIGISEKFGLLEQPSLTGELYAMNADGTGVELLVGQRVRGRGLGTRIQPKKVERVAAFLVDTLRNDDRHVIISVSPFHADAFTEAERLDVYSGRRHPVASAPVRNASFVTDNQGVVRYAVGEGVDRLQKVYYRAGEGAKWELVNDEATNGLRHFPVGFAADDRTAYLEAQRANGPNVLVAHDIATGQRTEVLGDDSVDPGEIIYRHGSLEPVGVFLLDGKPRTEFFQPGSEEARMYRSLEAAFGGVPVKITSRTSDGRIALVQTWSDRNPGDFFLFDTVDKKADHLLSRRAWFDPATMAAKKPVTIPARDGLALHGYLTVPTGSTGKSLPAVVVPHGGPFGVRDRWGFESGVQMLAEAGYAVLQVNFRGSGGYGKAFSSAGARQWGQAMQDDLTDATRWLIDEGVAAADRICIHGSSYGGYAALMGAVREPDLYRCASGNIGVYDLPTMHTAGDVQERGSGETFLREWVGGRDEVAAHSPTRLAERIRVPVFLAAGEEDERAPVQHTRMMERALRDADVPVEALYFKNEGHGYYLPENRRKYYTALLDFLARHLGGDRAAGGGNNVAAD</sequence>
<dbReference type="GO" id="GO:0006508">
    <property type="term" value="P:proteolysis"/>
    <property type="evidence" value="ECO:0007669"/>
    <property type="project" value="InterPro"/>
</dbReference>
<dbReference type="OrthoDB" id="4269629at2"/>
<accession>A0A0A0F170</accession>
<dbReference type="eggNOG" id="COG1506">
    <property type="taxonomic scope" value="Bacteria"/>
</dbReference>
<evidence type="ECO:0000256" key="1">
    <source>
        <dbReference type="ARBA" id="ARBA00022801"/>
    </source>
</evidence>
<keyword evidence="2" id="KW-0732">Signal</keyword>
<evidence type="ECO:0000313" key="4">
    <source>
        <dbReference type="EMBL" id="KGM56881.1"/>
    </source>
</evidence>
<feature type="signal peptide" evidence="2">
    <location>
        <begin position="1"/>
        <end position="22"/>
    </location>
</feature>
<dbReference type="SUPFAM" id="SSF82171">
    <property type="entry name" value="DPP6 N-terminal domain-like"/>
    <property type="match status" value="1"/>
</dbReference>
<gene>
    <name evidence="4" type="ORF">N799_01620</name>
</gene>
<dbReference type="EMBL" id="AVPT01000007">
    <property type="protein sequence ID" value="KGM56881.1"/>
    <property type="molecule type" value="Genomic_DNA"/>
</dbReference>
<proteinExistence type="predicted"/>
<dbReference type="InterPro" id="IPR029058">
    <property type="entry name" value="AB_hydrolase_fold"/>
</dbReference>
<dbReference type="Gene3D" id="3.40.50.1820">
    <property type="entry name" value="alpha/beta hydrolase"/>
    <property type="match status" value="1"/>
</dbReference>
<dbReference type="SUPFAM" id="SSF53474">
    <property type="entry name" value="alpha/beta-Hydrolases"/>
    <property type="match status" value="1"/>
</dbReference>
<dbReference type="GO" id="GO:0004252">
    <property type="term" value="F:serine-type endopeptidase activity"/>
    <property type="evidence" value="ECO:0007669"/>
    <property type="project" value="TreeGrafter"/>
</dbReference>
<comment type="caution">
    <text evidence="4">The sequence shown here is derived from an EMBL/GenBank/DDBJ whole genome shotgun (WGS) entry which is preliminary data.</text>
</comment>
<reference evidence="4 5" key="1">
    <citation type="journal article" date="2015" name="Stand. Genomic Sci.">
        <title>Genomic information of the arsenic-resistant bacterium Lysobacter arseniciresistens type strain ZS79(T) and comparison of Lysobacter draft genomes.</title>
        <authorList>
            <person name="Liu L."/>
            <person name="Zhang S."/>
            <person name="Luo M."/>
            <person name="Wang G."/>
        </authorList>
    </citation>
    <scope>NUCLEOTIDE SEQUENCE [LARGE SCALE GENOMIC DNA]</scope>
    <source>
        <strain evidence="4 5">ZS79</strain>
    </source>
</reference>
<dbReference type="Pfam" id="PF00326">
    <property type="entry name" value="Peptidase_S9"/>
    <property type="match status" value="1"/>
</dbReference>
<dbReference type="STRING" id="913325.N799_01620"/>
<name>A0A0A0F170_9GAMM</name>
<dbReference type="InterPro" id="IPR001375">
    <property type="entry name" value="Peptidase_S9_cat"/>
</dbReference>